<feature type="non-terminal residue" evidence="9">
    <location>
        <position position="1"/>
    </location>
</feature>
<feature type="transmembrane region" description="Helical" evidence="7">
    <location>
        <begin position="354"/>
        <end position="373"/>
    </location>
</feature>
<feature type="transmembrane region" description="Helical" evidence="7">
    <location>
        <begin position="242"/>
        <end position="265"/>
    </location>
</feature>
<evidence type="ECO:0000256" key="2">
    <source>
        <dbReference type="ARBA" id="ARBA00022448"/>
    </source>
</evidence>
<organism evidence="9 10">
    <name type="scientific">Mucuna pruriens</name>
    <name type="common">Velvet bean</name>
    <name type="synonym">Dolichos pruriens</name>
    <dbReference type="NCBI Taxonomy" id="157652"/>
    <lineage>
        <taxon>Eukaryota</taxon>
        <taxon>Viridiplantae</taxon>
        <taxon>Streptophyta</taxon>
        <taxon>Embryophyta</taxon>
        <taxon>Tracheophyta</taxon>
        <taxon>Spermatophyta</taxon>
        <taxon>Magnoliopsida</taxon>
        <taxon>eudicotyledons</taxon>
        <taxon>Gunneridae</taxon>
        <taxon>Pentapetalae</taxon>
        <taxon>rosids</taxon>
        <taxon>fabids</taxon>
        <taxon>Fabales</taxon>
        <taxon>Fabaceae</taxon>
        <taxon>Papilionoideae</taxon>
        <taxon>50 kb inversion clade</taxon>
        <taxon>NPAAA clade</taxon>
        <taxon>indigoferoid/millettioid clade</taxon>
        <taxon>Phaseoleae</taxon>
        <taxon>Mucuna</taxon>
    </lineage>
</organism>
<evidence type="ECO:0000256" key="7">
    <source>
        <dbReference type="SAM" id="Phobius"/>
    </source>
</evidence>
<feature type="transmembrane region" description="Helical" evidence="7">
    <location>
        <begin position="105"/>
        <end position="125"/>
    </location>
</feature>
<evidence type="ECO:0000313" key="9">
    <source>
        <dbReference type="EMBL" id="RDX85124.1"/>
    </source>
</evidence>
<dbReference type="AlphaFoldDB" id="A0A371G3I6"/>
<evidence type="ECO:0000256" key="4">
    <source>
        <dbReference type="ARBA" id="ARBA00022970"/>
    </source>
</evidence>
<sequence>MEQATKNMASPLLEPVPSKRASKIQTLGNIIVTVVGTGVLGLPFAFRIAGWVAGSLGVAIVGVTTYYCMLLLVMCREKLASEESLGEAGTYGDLGYKSFGTLGRYVTEIVIVVAHCAGSVAYLVFIGQSLYSVFEGCGVSSASYIFMLVPVEIGLSWIGNLATLAPFSIFADVCNILAMGIVVKEETQKVIEEGFSFNQRTTITSNVGGLPFAAGMAVFCFEGFGMTLALENSMQDKRKFPILLAQTFGGITSVYILFGFCGYMAFGEETRDIVTLNLPRNWSSLAVQVGLCVGLALTLPIMLRPINEIVEGKLNIVHRNNNDSRGLGNIIYISRAIVVVGLAVLASFVPEFSVFASFVGSTLCAMISFVLPATFHLRLFGSSLPTWQKVLDSIVLLSGLFFAVYGTYNTIVGILFFKKEEKVQSITFWIHG</sequence>
<feature type="transmembrane region" description="Helical" evidence="7">
    <location>
        <begin position="285"/>
        <end position="306"/>
    </location>
</feature>
<feature type="domain" description="Amino acid transporter transmembrane" evidence="8">
    <location>
        <begin position="20"/>
        <end position="411"/>
    </location>
</feature>
<dbReference type="Proteomes" id="UP000257109">
    <property type="component" value="Unassembled WGS sequence"/>
</dbReference>
<evidence type="ECO:0000256" key="1">
    <source>
        <dbReference type="ARBA" id="ARBA00004141"/>
    </source>
</evidence>
<accession>A0A371G3I6</accession>
<dbReference type="OrthoDB" id="1684102at2759"/>
<keyword evidence="3 7" id="KW-0812">Transmembrane</keyword>
<dbReference type="PANTHER" id="PTHR22950">
    <property type="entry name" value="AMINO ACID TRANSPORTER"/>
    <property type="match status" value="1"/>
</dbReference>
<evidence type="ECO:0000256" key="6">
    <source>
        <dbReference type="ARBA" id="ARBA00023136"/>
    </source>
</evidence>
<reference evidence="9" key="1">
    <citation type="submission" date="2018-05" db="EMBL/GenBank/DDBJ databases">
        <title>Draft genome of Mucuna pruriens seed.</title>
        <authorList>
            <person name="Nnadi N.E."/>
            <person name="Vos R."/>
            <person name="Hasami M.H."/>
            <person name="Devisetty U.K."/>
            <person name="Aguiy J.C."/>
        </authorList>
    </citation>
    <scope>NUCLEOTIDE SEQUENCE [LARGE SCALE GENOMIC DNA]</scope>
    <source>
        <strain evidence="9">JCA_2017</strain>
    </source>
</reference>
<feature type="transmembrane region" description="Helical" evidence="7">
    <location>
        <begin position="327"/>
        <end position="348"/>
    </location>
</feature>
<proteinExistence type="predicted"/>
<protein>
    <submittedName>
        <fullName evidence="9">Amino acid transporter ANT1</fullName>
    </submittedName>
</protein>
<dbReference type="EMBL" id="QJKJ01006866">
    <property type="protein sequence ID" value="RDX85124.1"/>
    <property type="molecule type" value="Genomic_DNA"/>
</dbReference>
<evidence type="ECO:0000256" key="5">
    <source>
        <dbReference type="ARBA" id="ARBA00022989"/>
    </source>
</evidence>
<keyword evidence="6 7" id="KW-0472">Membrane</keyword>
<dbReference type="GO" id="GO:0005774">
    <property type="term" value="C:vacuolar membrane"/>
    <property type="evidence" value="ECO:0007669"/>
    <property type="project" value="TreeGrafter"/>
</dbReference>
<dbReference type="InterPro" id="IPR013057">
    <property type="entry name" value="AA_transpt_TM"/>
</dbReference>
<keyword evidence="4" id="KW-0029">Amino-acid transport</keyword>
<comment type="subcellular location">
    <subcellularLocation>
        <location evidence="1">Membrane</location>
        <topology evidence="1">Multi-pass membrane protein</topology>
    </subcellularLocation>
</comment>
<comment type="caution">
    <text evidence="9">The sequence shown here is derived from an EMBL/GenBank/DDBJ whole genome shotgun (WGS) entry which is preliminary data.</text>
</comment>
<keyword evidence="5 7" id="KW-1133">Transmembrane helix</keyword>
<evidence type="ECO:0000313" key="10">
    <source>
        <dbReference type="Proteomes" id="UP000257109"/>
    </source>
</evidence>
<gene>
    <name evidence="9" type="primary">ANT1</name>
    <name evidence="9" type="ORF">CR513_33720</name>
</gene>
<name>A0A371G3I6_MUCPR</name>
<dbReference type="PANTHER" id="PTHR22950:SF349">
    <property type="entry name" value="AMINO ACID TRANSPORTER TRANSMEMBRANE DOMAIN-CONTAINING PROTEIN"/>
    <property type="match status" value="1"/>
</dbReference>
<evidence type="ECO:0000259" key="8">
    <source>
        <dbReference type="Pfam" id="PF01490"/>
    </source>
</evidence>
<dbReference type="GO" id="GO:0015179">
    <property type="term" value="F:L-amino acid transmembrane transporter activity"/>
    <property type="evidence" value="ECO:0007669"/>
    <property type="project" value="TreeGrafter"/>
</dbReference>
<keyword evidence="10" id="KW-1185">Reference proteome</keyword>
<feature type="transmembrane region" description="Helical" evidence="7">
    <location>
        <begin position="52"/>
        <end position="73"/>
    </location>
</feature>
<keyword evidence="2" id="KW-0813">Transport</keyword>
<feature type="transmembrane region" description="Helical" evidence="7">
    <location>
        <begin position="394"/>
        <end position="417"/>
    </location>
</feature>
<feature type="transmembrane region" description="Helical" evidence="7">
    <location>
        <begin position="203"/>
        <end position="230"/>
    </location>
</feature>
<feature type="transmembrane region" description="Helical" evidence="7">
    <location>
        <begin position="27"/>
        <end position="46"/>
    </location>
</feature>
<dbReference type="Pfam" id="PF01490">
    <property type="entry name" value="Aa_trans"/>
    <property type="match status" value="1"/>
</dbReference>
<feature type="non-terminal residue" evidence="9">
    <location>
        <position position="432"/>
    </location>
</feature>
<evidence type="ECO:0000256" key="3">
    <source>
        <dbReference type="ARBA" id="ARBA00022692"/>
    </source>
</evidence>